<dbReference type="InterPro" id="IPR019528">
    <property type="entry name" value="PACT_domain"/>
</dbReference>
<feature type="coiled-coil region" evidence="6">
    <location>
        <begin position="593"/>
        <end position="878"/>
    </location>
</feature>
<sequence length="1296" mass="147903">MAYNYIDTPRTEAGERTHLTAGNISFSEVQGYPSPSKDPNNNLMGQMRSRHGGQALKTPRARSALASLRAGGKNEFTPLLKSAAVNKFRPSTRSPRKTGGKENMADELVNSMLAQSVNGAPQTPAYLKTGYKETGHTPGLPVDSSMMDMSRSSLTGGKTPGPVPAISSSTLMSTPIPAMPSKANEGRADQGNVLTLREQEAKLAKLDKENFNLKLKIHFLDEALKRSGTEYQQGMIKENTELKMDKTTMTYELKQQQKALVRAEKELEEYRLQLREYAEKVKRRHTDEIMKEEMERLRKLAEDNQALADQREEAMDELRKRLDLAEQGGGEKVQDLRDDVADLEQELRAKDQELDAKDEELESLQEKLRSTSTQDEDIAALQSDIASLEAELEEKDAALSSRDEEIASIRSQMRSTLDREKSTKKLRGDVDMLEAELREKNEVIDEKHEELRRLQKRLQTAESRAAEEVQAKTAEIRDKDRLLEDKNGEIAALTERLQTARGSWDAEAQQTDARLQEKDSIIQERDAQLREKARLVDEKEDALRDLRQRLDSWEAEKKEGAAQVEKQSVARNVQIYELQEKLRTANSELDFHVDKKNAEIQKVRRELDEARGEVGRLQERLVAGGSPTKKDKVINEQAAKLKQLEEKIRSVVDEKEAELEELERQLAAVEGELESCKSRMAKVAASPTKGDAQLKALQTELEAAKADKEAMDDEIVLLETSLEEAQNERLSLEKMVANLQKDLLTSQSRSENGTPVRERNELRLRLRVLEKQVDDYKQQVSLLESELDRAWKSKTTAATPARERTELRSKLAESEAKAARLESRILELESDTRRLKDQTISGERLDLHNMLRDAQIEIEELQAQMQEKDSRVAALMRKDGETRAQLAQVRGDRDDNAAELAERDARITTLMTKEKELRNQVLELREARRHLQDLELQLGERKGSSSTHARREAELRTELRTAKGEIDDLRVQVREQDDLLQSVRAKELQLRDRLKKTKQTADQSGFVELDLHAQLEDAETNLQTLQTQLRDREHKLQASVKREAELKVKMKGMRSELRSQAEVAGSEEIHALEKTHEKELRGLSKQIQFLRAKCSREEGFRRDLVFVKKWFLLQVEMYGACNQADLRMLEEMGITPDVAVREKRPSLKAAGYAVVAMVRMKRMKEAWAGEKKTLVSTKDDQRPRGRDQSVTTNTLRHEKASPFSRATKERQKRQKRQKQSQNAFRCNDQFLIRSMMNHFSRHQVPCRLGGAGPHDRQMPSCFCATQRACLLVNPWQSGPYYWSQLRVGVAMYASEQ</sequence>
<dbReference type="OrthoDB" id="10255000at2759"/>
<dbReference type="GO" id="GO:0003682">
    <property type="term" value="F:chromatin binding"/>
    <property type="evidence" value="ECO:0007669"/>
    <property type="project" value="TreeGrafter"/>
</dbReference>
<evidence type="ECO:0000313" key="11">
    <source>
        <dbReference type="Proteomes" id="UP000809789"/>
    </source>
</evidence>
<proteinExistence type="predicted"/>
<dbReference type="GO" id="GO:0000785">
    <property type="term" value="C:chromatin"/>
    <property type="evidence" value="ECO:0007669"/>
    <property type="project" value="TreeGrafter"/>
</dbReference>
<name>A0A8K0L521_9PEZI</name>
<reference evidence="10" key="1">
    <citation type="submission" date="2021-07" db="EMBL/GenBank/DDBJ databases">
        <title>Elsinoe batatas strain:CRI-CJ2 Genome sequencing and assembly.</title>
        <authorList>
            <person name="Huang L."/>
        </authorList>
    </citation>
    <scope>NUCLEOTIDE SEQUENCE</scope>
    <source>
        <strain evidence="10">CRI-CJ2</strain>
    </source>
</reference>
<evidence type="ECO:0000256" key="4">
    <source>
        <dbReference type="ARBA" id="ARBA00023054"/>
    </source>
</evidence>
<dbReference type="Gene3D" id="1.10.287.1490">
    <property type="match status" value="1"/>
</dbReference>
<evidence type="ECO:0000256" key="6">
    <source>
        <dbReference type="SAM" id="Coils"/>
    </source>
</evidence>
<dbReference type="PANTHER" id="PTHR43941">
    <property type="entry name" value="STRUCTURAL MAINTENANCE OF CHROMOSOMES PROTEIN 2"/>
    <property type="match status" value="1"/>
</dbReference>
<gene>
    <name evidence="10" type="ORF">KVT40_001458</name>
</gene>
<feature type="domain" description="Centrosomin N-terminal motif 1" evidence="8">
    <location>
        <begin position="195"/>
        <end position="268"/>
    </location>
</feature>
<accession>A0A8K0L521</accession>
<keyword evidence="3" id="KW-0597">Phosphoprotein</keyword>
<dbReference type="GO" id="GO:0005737">
    <property type="term" value="C:cytoplasm"/>
    <property type="evidence" value="ECO:0007669"/>
    <property type="project" value="UniProtKB-ARBA"/>
</dbReference>
<dbReference type="Pfam" id="PF07989">
    <property type="entry name" value="Cnn_1N"/>
    <property type="match status" value="1"/>
</dbReference>
<evidence type="ECO:0000256" key="1">
    <source>
        <dbReference type="ARBA" id="ARBA00004267"/>
    </source>
</evidence>
<evidence type="ECO:0000256" key="7">
    <source>
        <dbReference type="SAM" id="MobiDB-lite"/>
    </source>
</evidence>
<feature type="coiled-coil region" evidence="6">
    <location>
        <begin position="253"/>
        <end position="563"/>
    </location>
</feature>
<comment type="subcellular location">
    <subcellularLocation>
        <location evidence="1">Cytoplasm</location>
        <location evidence="1">Cytoskeleton</location>
        <location evidence="1">Microtubule organizing center</location>
    </subcellularLocation>
</comment>
<dbReference type="GO" id="GO:0000793">
    <property type="term" value="C:condensed chromosome"/>
    <property type="evidence" value="ECO:0007669"/>
    <property type="project" value="TreeGrafter"/>
</dbReference>
<keyword evidence="4 6" id="KW-0175">Coiled coil</keyword>
<organism evidence="10 11">
    <name type="scientific">Elsinoe batatas</name>
    <dbReference type="NCBI Taxonomy" id="2601811"/>
    <lineage>
        <taxon>Eukaryota</taxon>
        <taxon>Fungi</taxon>
        <taxon>Dikarya</taxon>
        <taxon>Ascomycota</taxon>
        <taxon>Pezizomycotina</taxon>
        <taxon>Dothideomycetes</taxon>
        <taxon>Dothideomycetidae</taxon>
        <taxon>Myriangiales</taxon>
        <taxon>Elsinoaceae</taxon>
        <taxon>Elsinoe</taxon>
    </lineage>
</organism>
<comment type="caution">
    <text evidence="10">The sequence shown here is derived from an EMBL/GenBank/DDBJ whole genome shotgun (WGS) entry which is preliminary data.</text>
</comment>
<dbReference type="Proteomes" id="UP000809789">
    <property type="component" value="Unassembled WGS sequence"/>
</dbReference>
<feature type="domain" description="Pericentrin/AKAP-450 centrosomal targeting" evidence="9">
    <location>
        <begin position="1093"/>
        <end position="1167"/>
    </location>
</feature>
<feature type="coiled-coil region" evidence="6">
    <location>
        <begin position="907"/>
        <end position="1035"/>
    </location>
</feature>
<evidence type="ECO:0000256" key="5">
    <source>
        <dbReference type="ARBA" id="ARBA00023212"/>
    </source>
</evidence>
<evidence type="ECO:0000256" key="3">
    <source>
        <dbReference type="ARBA" id="ARBA00022553"/>
    </source>
</evidence>
<dbReference type="Pfam" id="PF10495">
    <property type="entry name" value="PACT_coil_coil"/>
    <property type="match status" value="1"/>
</dbReference>
<dbReference type="InterPro" id="IPR012943">
    <property type="entry name" value="Cnn_1N"/>
</dbReference>
<evidence type="ECO:0000259" key="9">
    <source>
        <dbReference type="Pfam" id="PF10495"/>
    </source>
</evidence>
<dbReference type="EMBL" id="JAESVG020000002">
    <property type="protein sequence ID" value="KAG8629839.1"/>
    <property type="molecule type" value="Genomic_DNA"/>
</dbReference>
<feature type="region of interest" description="Disordered" evidence="7">
    <location>
        <begin position="27"/>
        <end position="56"/>
    </location>
</feature>
<dbReference type="GO" id="GO:0005815">
    <property type="term" value="C:microtubule organizing center"/>
    <property type="evidence" value="ECO:0007669"/>
    <property type="project" value="UniProtKB-SubCell"/>
</dbReference>
<feature type="region of interest" description="Disordered" evidence="7">
    <location>
        <begin position="1173"/>
        <end position="1222"/>
    </location>
</feature>
<evidence type="ECO:0000259" key="8">
    <source>
        <dbReference type="Pfam" id="PF07989"/>
    </source>
</evidence>
<evidence type="ECO:0000256" key="2">
    <source>
        <dbReference type="ARBA" id="ARBA00022490"/>
    </source>
</evidence>
<dbReference type="PANTHER" id="PTHR43941:SF1">
    <property type="entry name" value="STRUCTURAL MAINTENANCE OF CHROMOSOMES PROTEIN 2"/>
    <property type="match status" value="1"/>
</dbReference>
<dbReference type="GO" id="GO:0007076">
    <property type="term" value="P:mitotic chromosome condensation"/>
    <property type="evidence" value="ECO:0007669"/>
    <property type="project" value="TreeGrafter"/>
</dbReference>
<dbReference type="GO" id="GO:0000796">
    <property type="term" value="C:condensin complex"/>
    <property type="evidence" value="ECO:0007669"/>
    <property type="project" value="TreeGrafter"/>
</dbReference>
<keyword evidence="11" id="KW-1185">Reference proteome</keyword>
<keyword evidence="2" id="KW-0963">Cytoplasm</keyword>
<protein>
    <submittedName>
        <fullName evidence="10">Uncharacterized protein</fullName>
    </submittedName>
</protein>
<evidence type="ECO:0000313" key="10">
    <source>
        <dbReference type="EMBL" id="KAG8629839.1"/>
    </source>
</evidence>
<keyword evidence="5" id="KW-0206">Cytoskeleton</keyword>
<feature type="compositionally biased region" description="Basic and acidic residues" evidence="7">
    <location>
        <begin position="1173"/>
        <end position="1187"/>
    </location>
</feature>